<keyword evidence="2" id="KW-1185">Reference proteome</keyword>
<reference evidence="1" key="1">
    <citation type="submission" date="2022-09" db="EMBL/GenBank/DDBJ databases">
        <title>Tahibacter sp. nov., isolated from a fresh water.</title>
        <authorList>
            <person name="Baek J.H."/>
            <person name="Lee J.K."/>
            <person name="Kim J.M."/>
            <person name="Jeon C.O."/>
        </authorList>
    </citation>
    <scope>NUCLEOTIDE SEQUENCE</scope>
    <source>
        <strain evidence="1">W38</strain>
    </source>
</reference>
<dbReference type="Proteomes" id="UP001064632">
    <property type="component" value="Chromosome"/>
</dbReference>
<protein>
    <submittedName>
        <fullName evidence="1">Uncharacterized protein</fullName>
    </submittedName>
</protein>
<name>A0ABY6BIB5_9GAMM</name>
<dbReference type="EMBL" id="CP104694">
    <property type="protein sequence ID" value="UXI68110.1"/>
    <property type="molecule type" value="Genomic_DNA"/>
</dbReference>
<gene>
    <name evidence="1" type="ORF">N4264_00205</name>
</gene>
<proteinExistence type="predicted"/>
<evidence type="ECO:0000313" key="1">
    <source>
        <dbReference type="EMBL" id="UXI68110.1"/>
    </source>
</evidence>
<sequence length="350" mass="38856">MTDTDESTLVLLTEIPGARLKTLPENELSAAEGALRRALAFLAALGCDYFRADETVPRLIQEKSSAEWQAMLDILHTVGAVDQARALAQARHIAGVTNADSHSRRAARVAAMSESTLDTFRAYAFDAMADFEAVLMAHVRRNSAAFGDWSTVSALLQNASGPAELMPGYRRAHEWNAGGRTVLFLDYDVEGRMAWQVQGERDGSVLVACEFDRCDHWWRPRTAHLPTEAVAVRKHADRCSVQLAYRVTSREQLDQLWSRTSHHDGIARACAPADADPVALLNATAMHFHPSSADAFAHRFGWLYWQEYGGGADEHTAIFLARTSELAEYVYSQARELAISKTPWITVVRR</sequence>
<accession>A0ABY6BIB5</accession>
<organism evidence="1 2">
    <name type="scientific">Tahibacter amnicola</name>
    <dbReference type="NCBI Taxonomy" id="2976241"/>
    <lineage>
        <taxon>Bacteria</taxon>
        <taxon>Pseudomonadati</taxon>
        <taxon>Pseudomonadota</taxon>
        <taxon>Gammaproteobacteria</taxon>
        <taxon>Lysobacterales</taxon>
        <taxon>Rhodanobacteraceae</taxon>
        <taxon>Tahibacter</taxon>
    </lineage>
</organism>
<dbReference type="RefSeq" id="WP_261695072.1">
    <property type="nucleotide sequence ID" value="NZ_CP104694.1"/>
</dbReference>
<evidence type="ECO:0000313" key="2">
    <source>
        <dbReference type="Proteomes" id="UP001064632"/>
    </source>
</evidence>